<dbReference type="Proteomes" id="UP001291309">
    <property type="component" value="Unassembled WGS sequence"/>
</dbReference>
<keyword evidence="2" id="KW-0732">Signal</keyword>
<reference evidence="3 4" key="1">
    <citation type="submission" date="2023-12" db="EMBL/GenBank/DDBJ databases">
        <title>the genome sequence of Hyalangium sp. s54d21.</title>
        <authorList>
            <person name="Zhang X."/>
        </authorList>
    </citation>
    <scope>NUCLEOTIDE SEQUENCE [LARGE SCALE GENOMIC DNA]</scope>
    <source>
        <strain evidence="4">s54d21</strain>
    </source>
</reference>
<comment type="caution">
    <text evidence="3">The sequence shown here is derived from an EMBL/GenBank/DDBJ whole genome shotgun (WGS) entry which is preliminary data.</text>
</comment>
<evidence type="ECO:0000256" key="1">
    <source>
        <dbReference type="SAM" id="MobiDB-lite"/>
    </source>
</evidence>
<accession>A0ABU5H655</accession>
<evidence type="ECO:0000256" key="2">
    <source>
        <dbReference type="SAM" id="SignalP"/>
    </source>
</evidence>
<organism evidence="3 4">
    <name type="scientific">Hyalangium rubrum</name>
    <dbReference type="NCBI Taxonomy" id="3103134"/>
    <lineage>
        <taxon>Bacteria</taxon>
        <taxon>Pseudomonadati</taxon>
        <taxon>Myxococcota</taxon>
        <taxon>Myxococcia</taxon>
        <taxon>Myxococcales</taxon>
        <taxon>Cystobacterineae</taxon>
        <taxon>Archangiaceae</taxon>
        <taxon>Hyalangium</taxon>
    </lineage>
</organism>
<proteinExistence type="predicted"/>
<evidence type="ECO:0000313" key="4">
    <source>
        <dbReference type="Proteomes" id="UP001291309"/>
    </source>
</evidence>
<name>A0ABU5H655_9BACT</name>
<feature type="signal peptide" evidence="2">
    <location>
        <begin position="1"/>
        <end position="22"/>
    </location>
</feature>
<feature type="region of interest" description="Disordered" evidence="1">
    <location>
        <begin position="30"/>
        <end position="51"/>
    </location>
</feature>
<feature type="chain" id="PRO_5045764997" evidence="2">
    <location>
        <begin position="23"/>
        <end position="277"/>
    </location>
</feature>
<protein>
    <submittedName>
        <fullName evidence="3">Uncharacterized protein</fullName>
    </submittedName>
</protein>
<gene>
    <name evidence="3" type="ORF">SYV04_17585</name>
</gene>
<evidence type="ECO:0000313" key="3">
    <source>
        <dbReference type="EMBL" id="MDY7228237.1"/>
    </source>
</evidence>
<sequence>MFSRSAALTFLSTLLLAPLSPAAGVEPGSPLVVQPSRPRPAPPAQPQARSISLPRFLEAPGREEPRIQLWLRFNREARGLEEGVRNFLETLLAITAQTPSDIIYSHERVQLEAESLAAEQEIEALVDARAELLVELGRMDPELALLEGELPPPWSPDGKLEPEALVGLVFARTGRSGPLNSEVERMLARLDTVERRLDAVEHQLLPTAEEALGSALLALSSAEASMLEVVHGLHFLKHQQRTRLELRVHRELILMELARQLGCRVDQLPWRLSPVAG</sequence>
<keyword evidence="4" id="KW-1185">Reference proteome</keyword>
<dbReference type="EMBL" id="JAXIVS010000005">
    <property type="protein sequence ID" value="MDY7228237.1"/>
    <property type="molecule type" value="Genomic_DNA"/>
</dbReference>
<dbReference type="RefSeq" id="WP_321546961.1">
    <property type="nucleotide sequence ID" value="NZ_JAXIVS010000005.1"/>
</dbReference>